<proteinExistence type="predicted"/>
<dbReference type="SMART" id="SM00382">
    <property type="entry name" value="AAA"/>
    <property type="match status" value="1"/>
</dbReference>
<protein>
    <submittedName>
        <fullName evidence="4">Export ABC transporter ATP-binding protein</fullName>
    </submittedName>
</protein>
<feature type="domain" description="ABC transporter" evidence="3">
    <location>
        <begin position="2"/>
        <end position="232"/>
    </location>
</feature>
<dbReference type="PROSITE" id="PS00211">
    <property type="entry name" value="ABC_TRANSPORTER_1"/>
    <property type="match status" value="1"/>
</dbReference>
<keyword evidence="1" id="KW-0547">Nucleotide-binding</keyword>
<gene>
    <name evidence="4" type="ORF">CTV99_11725</name>
</gene>
<keyword evidence="2 4" id="KW-0067">ATP-binding</keyword>
<dbReference type="RefSeq" id="WP_099727724.1">
    <property type="nucleotide sequence ID" value="NZ_PEKP01000016.1"/>
</dbReference>
<dbReference type="EMBL" id="PEKP01000016">
    <property type="protein sequence ID" value="PIK26507.1"/>
    <property type="molecule type" value="Genomic_DNA"/>
</dbReference>
<evidence type="ECO:0000313" key="5">
    <source>
        <dbReference type="Proteomes" id="UP000230768"/>
    </source>
</evidence>
<dbReference type="Proteomes" id="UP000230768">
    <property type="component" value="Unassembled WGS sequence"/>
</dbReference>
<dbReference type="AlphaFoldDB" id="A0A2G8ISN9"/>
<comment type="caution">
    <text evidence="4">The sequence shown here is derived from an EMBL/GenBank/DDBJ whole genome shotgun (WGS) entry which is preliminary data.</text>
</comment>
<evidence type="ECO:0000256" key="1">
    <source>
        <dbReference type="ARBA" id="ARBA00022741"/>
    </source>
</evidence>
<name>A0A2G8ISN9_BACPU</name>
<dbReference type="GO" id="GO:0016887">
    <property type="term" value="F:ATP hydrolysis activity"/>
    <property type="evidence" value="ECO:0007669"/>
    <property type="project" value="InterPro"/>
</dbReference>
<dbReference type="Gene3D" id="3.40.50.300">
    <property type="entry name" value="P-loop containing nucleotide triphosphate hydrolases"/>
    <property type="match status" value="1"/>
</dbReference>
<dbReference type="InterPro" id="IPR017871">
    <property type="entry name" value="ABC_transporter-like_CS"/>
</dbReference>
<dbReference type="InterPro" id="IPR003593">
    <property type="entry name" value="AAA+_ATPase"/>
</dbReference>
<dbReference type="PROSITE" id="PS50893">
    <property type="entry name" value="ABC_TRANSPORTER_2"/>
    <property type="match status" value="1"/>
</dbReference>
<evidence type="ECO:0000256" key="2">
    <source>
        <dbReference type="ARBA" id="ARBA00022840"/>
    </source>
</evidence>
<evidence type="ECO:0000313" key="4">
    <source>
        <dbReference type="EMBL" id="PIK26507.1"/>
    </source>
</evidence>
<dbReference type="InterPro" id="IPR003439">
    <property type="entry name" value="ABC_transporter-like_ATP-bd"/>
</dbReference>
<evidence type="ECO:0000259" key="3">
    <source>
        <dbReference type="PROSITE" id="PS50893"/>
    </source>
</evidence>
<accession>A0A2G8ISN9</accession>
<dbReference type="PANTHER" id="PTHR43582:SF2">
    <property type="entry name" value="LINEARMYCIN RESISTANCE ATP-BINDING PROTEIN LNRL"/>
    <property type="match status" value="1"/>
</dbReference>
<organism evidence="4 5">
    <name type="scientific">Bacillus pumilus</name>
    <name type="common">Bacillus mesentericus</name>
    <dbReference type="NCBI Taxonomy" id="1408"/>
    <lineage>
        <taxon>Bacteria</taxon>
        <taxon>Bacillati</taxon>
        <taxon>Bacillota</taxon>
        <taxon>Bacilli</taxon>
        <taxon>Bacillales</taxon>
        <taxon>Bacillaceae</taxon>
        <taxon>Bacillus</taxon>
    </lineage>
</organism>
<sequence>MLIVNDIKKNYEDKQVLKGVSFQLKKGESFGLLGPNGAGKSTLIGIMTGLIRAASGTVTIGGKDLNKETKHAQQLIGIVPQEIALYLHLTAKENLMFWGRMYGLKGKELKSRVQETLELIGLEDRANDKVKVFSGGMKRRVNIGCAILHRPKLLIMDEPTVGIDPQSRNHILETVKTLNSEGMTIIYTSHYMEEVEYLCERMAIMDHGSIIAMGDQRELSELVENQREIIFTIKCEHGQNEIDRVRQYIHEYDPIKEIVVQGNQIKIFDQHPQQLLSRLIQGVTALNVQIISAEIVEPNLENVFLYLTSKKLRD</sequence>
<dbReference type="GO" id="GO:0005524">
    <property type="term" value="F:ATP binding"/>
    <property type="evidence" value="ECO:0007669"/>
    <property type="project" value="UniProtKB-KW"/>
</dbReference>
<dbReference type="SUPFAM" id="SSF52540">
    <property type="entry name" value="P-loop containing nucleoside triphosphate hydrolases"/>
    <property type="match status" value="1"/>
</dbReference>
<dbReference type="InterPro" id="IPR027417">
    <property type="entry name" value="P-loop_NTPase"/>
</dbReference>
<reference evidence="4 5" key="1">
    <citation type="submission" date="2017-11" db="EMBL/GenBank/DDBJ databases">
        <title>Draft genome sequence of Bacillus pumilus 51_5il from lake Gorkoye (Russia: Novosibirsk region).</title>
        <authorList>
            <person name="Shipova A.A."/>
            <person name="Rozanov A.S."/>
            <person name="Bryanskaya A.V."/>
            <person name="Peltek S.E."/>
        </authorList>
    </citation>
    <scope>NUCLEOTIDE SEQUENCE [LARGE SCALE GENOMIC DNA]</scope>
    <source>
        <strain evidence="4 5">51_5il</strain>
    </source>
</reference>
<dbReference type="Pfam" id="PF00005">
    <property type="entry name" value="ABC_tran"/>
    <property type="match status" value="1"/>
</dbReference>
<dbReference type="PANTHER" id="PTHR43582">
    <property type="entry name" value="LINEARMYCIN RESISTANCE ATP-BINDING PROTEIN LNRL"/>
    <property type="match status" value="1"/>
</dbReference>